<reference evidence="2 3" key="1">
    <citation type="submission" date="2018-04" db="EMBL/GenBank/DDBJ databases">
        <title>Genomic Encyclopedia of Archaeal and Bacterial Type Strains, Phase II (KMG-II): from individual species to whole genera.</title>
        <authorList>
            <person name="Goeker M."/>
        </authorList>
    </citation>
    <scope>NUCLEOTIDE SEQUENCE [LARGE SCALE GENOMIC DNA]</scope>
    <source>
        <strain evidence="2 3">DSM 25731</strain>
    </source>
</reference>
<dbReference type="GO" id="GO:0061630">
    <property type="term" value="F:ubiquitin protein ligase activity"/>
    <property type="evidence" value="ECO:0007669"/>
    <property type="project" value="TreeGrafter"/>
</dbReference>
<keyword evidence="2" id="KW-0540">Nuclease</keyword>
<dbReference type="SMART" id="SM00466">
    <property type="entry name" value="SRA"/>
    <property type="match status" value="1"/>
</dbReference>
<evidence type="ECO:0000313" key="2">
    <source>
        <dbReference type="EMBL" id="PTX58735.1"/>
    </source>
</evidence>
<keyword evidence="2" id="KW-0378">Hydrolase</keyword>
<dbReference type="SUPFAM" id="SSF88697">
    <property type="entry name" value="PUA domain-like"/>
    <property type="match status" value="1"/>
</dbReference>
<organism evidence="2 3">
    <name type="scientific">Kordia periserrulae</name>
    <dbReference type="NCBI Taxonomy" id="701523"/>
    <lineage>
        <taxon>Bacteria</taxon>
        <taxon>Pseudomonadati</taxon>
        <taxon>Bacteroidota</taxon>
        <taxon>Flavobacteriia</taxon>
        <taxon>Flavobacteriales</taxon>
        <taxon>Flavobacteriaceae</taxon>
        <taxon>Kordia</taxon>
    </lineage>
</organism>
<accession>A0A2T6BRM2</accession>
<sequence length="293" mass="33737">MSDRIFGHIEGVDEGQYFSNRLELSFSGVHKPIQAGISGSQNEGSDSIVISGGYEDDEDYGNLIIYTGHGGRKDGSTKQVVDQELIRGNLALAQNVKNGLPVRVIRGRDKKSKFSPEEGYRYDGLFRVESYWKEKGVSGFNVWRYKLKKIEDNLIFEENILKEESEDYEKTKRKEEIVQRIIRDTKLSQEVKKLYRYKCQVCDVTIETSSGLYAEAAHIKPLGKPHNGPDSLDNLLCLCPNHHVMFDYGGFSILDDYDLIGEYGKLTVNNKHQINKEFLKYHLEHFYDEKNRY</sequence>
<dbReference type="GO" id="GO:0044027">
    <property type="term" value="P:negative regulation of gene expression via chromosomal CpG island methylation"/>
    <property type="evidence" value="ECO:0007669"/>
    <property type="project" value="TreeGrafter"/>
</dbReference>
<dbReference type="SMART" id="SM00507">
    <property type="entry name" value="HNHc"/>
    <property type="match status" value="1"/>
</dbReference>
<dbReference type="Pfam" id="PF13391">
    <property type="entry name" value="HNH_2"/>
    <property type="match status" value="1"/>
</dbReference>
<dbReference type="EMBL" id="QBKT01000012">
    <property type="protein sequence ID" value="PTX58735.1"/>
    <property type="molecule type" value="Genomic_DNA"/>
</dbReference>
<dbReference type="CDD" id="cd00085">
    <property type="entry name" value="HNHc"/>
    <property type="match status" value="1"/>
</dbReference>
<dbReference type="InterPro" id="IPR003615">
    <property type="entry name" value="HNH_nuc"/>
</dbReference>
<gene>
    <name evidence="2" type="ORF">C8N46_11243</name>
</gene>
<dbReference type="PANTHER" id="PTHR14140">
    <property type="entry name" value="E3 UBIQUITIN-PROTEIN LIGASE UHRF-RELATED"/>
    <property type="match status" value="1"/>
</dbReference>
<proteinExistence type="predicted"/>
<evidence type="ECO:0000313" key="3">
    <source>
        <dbReference type="Proteomes" id="UP000244090"/>
    </source>
</evidence>
<dbReference type="Pfam" id="PF02182">
    <property type="entry name" value="SAD_SRA"/>
    <property type="match status" value="1"/>
</dbReference>
<keyword evidence="2" id="KW-0255">Endonuclease</keyword>
<dbReference type="OrthoDB" id="67788at2"/>
<evidence type="ECO:0000259" key="1">
    <source>
        <dbReference type="PROSITE" id="PS51015"/>
    </source>
</evidence>
<keyword evidence="3" id="KW-1185">Reference proteome</keyword>
<dbReference type="GO" id="GO:0016567">
    <property type="term" value="P:protein ubiquitination"/>
    <property type="evidence" value="ECO:0007669"/>
    <property type="project" value="TreeGrafter"/>
</dbReference>
<dbReference type="AlphaFoldDB" id="A0A2T6BRM2"/>
<dbReference type="Proteomes" id="UP000244090">
    <property type="component" value="Unassembled WGS sequence"/>
</dbReference>
<dbReference type="PROSITE" id="PS51015">
    <property type="entry name" value="YDG"/>
    <property type="match status" value="1"/>
</dbReference>
<protein>
    <submittedName>
        <fullName evidence="2">Putative restriction endonuclease</fullName>
    </submittedName>
</protein>
<dbReference type="InterPro" id="IPR045134">
    <property type="entry name" value="UHRF1/2-like"/>
</dbReference>
<name>A0A2T6BRM2_9FLAO</name>
<feature type="domain" description="YDG" evidence="1">
    <location>
        <begin position="7"/>
        <end position="149"/>
    </location>
</feature>
<dbReference type="InterPro" id="IPR003105">
    <property type="entry name" value="SRA_YDG"/>
</dbReference>
<dbReference type="InterPro" id="IPR036987">
    <property type="entry name" value="SRA-YDG_sf"/>
</dbReference>
<dbReference type="Gene3D" id="2.30.280.10">
    <property type="entry name" value="SRA-YDG"/>
    <property type="match status" value="1"/>
</dbReference>
<dbReference type="Gene3D" id="1.10.30.50">
    <property type="match status" value="1"/>
</dbReference>
<dbReference type="PANTHER" id="PTHR14140:SF27">
    <property type="entry name" value="OS04G0289800 PROTEIN"/>
    <property type="match status" value="1"/>
</dbReference>
<dbReference type="GO" id="GO:0004519">
    <property type="term" value="F:endonuclease activity"/>
    <property type="evidence" value="ECO:0007669"/>
    <property type="project" value="UniProtKB-KW"/>
</dbReference>
<dbReference type="InterPro" id="IPR015947">
    <property type="entry name" value="PUA-like_sf"/>
</dbReference>
<comment type="caution">
    <text evidence="2">The sequence shown here is derived from an EMBL/GenBank/DDBJ whole genome shotgun (WGS) entry which is preliminary data.</text>
</comment>
<dbReference type="RefSeq" id="WP_108116613.1">
    <property type="nucleotide sequence ID" value="NZ_QBKT01000012.1"/>
</dbReference>